<organism evidence="4">
    <name type="scientific">Angiostrongylus costaricensis</name>
    <name type="common">Nematode worm</name>
    <dbReference type="NCBI Taxonomy" id="334426"/>
    <lineage>
        <taxon>Eukaryota</taxon>
        <taxon>Metazoa</taxon>
        <taxon>Ecdysozoa</taxon>
        <taxon>Nematoda</taxon>
        <taxon>Chromadorea</taxon>
        <taxon>Rhabditida</taxon>
        <taxon>Rhabditina</taxon>
        <taxon>Rhabditomorpha</taxon>
        <taxon>Strongyloidea</taxon>
        <taxon>Metastrongylidae</taxon>
        <taxon>Angiostrongylus</taxon>
    </lineage>
</organism>
<dbReference type="OrthoDB" id="5850959at2759"/>
<feature type="domain" description="Apple" evidence="1">
    <location>
        <begin position="258"/>
        <end position="349"/>
    </location>
</feature>
<dbReference type="PROSITE" id="PS50948">
    <property type="entry name" value="PAN"/>
    <property type="match status" value="3"/>
</dbReference>
<dbReference type="EMBL" id="UYYA01004722">
    <property type="protein sequence ID" value="VDM63129.1"/>
    <property type="molecule type" value="Genomic_DNA"/>
</dbReference>
<evidence type="ECO:0000259" key="1">
    <source>
        <dbReference type="PROSITE" id="PS50948"/>
    </source>
</evidence>
<keyword evidence="3" id="KW-1185">Reference proteome</keyword>
<dbReference type="AlphaFoldDB" id="A0A158PLM5"/>
<reference evidence="2 3" key="2">
    <citation type="submission" date="2018-11" db="EMBL/GenBank/DDBJ databases">
        <authorList>
            <consortium name="Pathogen Informatics"/>
        </authorList>
    </citation>
    <scope>NUCLEOTIDE SEQUENCE [LARGE SCALE GENOMIC DNA]</scope>
    <source>
        <strain evidence="2 3">Costa Rica</strain>
    </source>
</reference>
<evidence type="ECO:0000313" key="2">
    <source>
        <dbReference type="EMBL" id="VDM63129.1"/>
    </source>
</evidence>
<feature type="domain" description="Apple" evidence="1">
    <location>
        <begin position="16"/>
        <end position="96"/>
    </location>
</feature>
<dbReference type="Proteomes" id="UP000267027">
    <property type="component" value="Unassembled WGS sequence"/>
</dbReference>
<dbReference type="WBParaSite" id="ACOC_0001154301-mRNA-1">
    <property type="protein sequence ID" value="ACOC_0001154301-mRNA-1"/>
    <property type="gene ID" value="ACOC_0001154301"/>
</dbReference>
<dbReference type="SUPFAM" id="SSF57414">
    <property type="entry name" value="Hairpin loop containing domain-like"/>
    <property type="match status" value="2"/>
</dbReference>
<accession>A0A158PLM5</accession>
<name>A0A158PLM5_ANGCS</name>
<evidence type="ECO:0000313" key="4">
    <source>
        <dbReference type="WBParaSite" id="ACOC_0001154301-mRNA-1"/>
    </source>
</evidence>
<dbReference type="Gene3D" id="3.50.4.10">
    <property type="entry name" value="Hepatocyte Growth Factor"/>
    <property type="match status" value="2"/>
</dbReference>
<dbReference type="InterPro" id="IPR003609">
    <property type="entry name" value="Pan_app"/>
</dbReference>
<evidence type="ECO:0000313" key="3">
    <source>
        <dbReference type="Proteomes" id="UP000267027"/>
    </source>
</evidence>
<reference evidence="4" key="1">
    <citation type="submission" date="2016-04" db="UniProtKB">
        <authorList>
            <consortium name="WormBaseParasite"/>
        </authorList>
    </citation>
    <scope>IDENTIFICATION</scope>
</reference>
<dbReference type="STRING" id="334426.A0A158PLM5"/>
<proteinExistence type="predicted"/>
<feature type="domain" description="Apple" evidence="1">
    <location>
        <begin position="359"/>
        <end position="438"/>
    </location>
</feature>
<gene>
    <name evidence="2" type="ORF">ACOC_LOCUS11544</name>
</gene>
<dbReference type="SMART" id="SM00473">
    <property type="entry name" value="PAN_AP"/>
    <property type="match status" value="3"/>
</dbReference>
<dbReference type="Pfam" id="PF00024">
    <property type="entry name" value="PAN_1"/>
    <property type="match status" value="2"/>
</dbReference>
<protein>
    <submittedName>
        <fullName evidence="4">Apple domain-containing protein</fullName>
    </submittedName>
</protein>
<sequence>ISWSPPGYEFLSATKCFSFTPSHGISNSVSFAELFRVTVGDCLNYCIINAAKMGEGCVSVVYHKLHSTCQLYGHNGYFNGSKVVSADAHDFYQRTSWTGLCQDKVGEWFKSSFNIATSFCVPCSGSYFQYQKGLINNVPCSTLFLKNLPKRSIYHVWKILWNSRNISDLSRIRRLIKTILSSTTEGSTTAALTFTDQNDQHSLEGISNTISFLNPTHNSGAFKLELVDLIFLQPTLFLRSKFAVHVVNGLLISLCLECPKQEKLSYFVVFGYRLSLQNLVAELKGIDQSSCVMYCSQNINAKGEAVPCYSVNYEPVQEKCLLYGERDSSNRHTAHLAADNNFIFADKFCLQRISAKKDCSAEAPFIVYPFKQMRKQIIASYPGMNSLVACVASCIDTTNCKAVTYKLSLCILHDSSPASDYSVIVDGSEQTMIVENGCQLTAETMQDGNEEATQWEEWGPCQFGAGGRRVQVRQRECTKCENLQLEPCS</sequence>